<dbReference type="Proteomes" id="UP000468668">
    <property type="component" value="Unassembled WGS sequence"/>
</dbReference>
<feature type="transmembrane region" description="Helical" evidence="1">
    <location>
        <begin position="160"/>
        <end position="179"/>
    </location>
</feature>
<evidence type="ECO:0000313" key="3">
    <source>
        <dbReference type="Proteomes" id="UP000468668"/>
    </source>
</evidence>
<evidence type="ECO:0000256" key="1">
    <source>
        <dbReference type="SAM" id="Phobius"/>
    </source>
</evidence>
<reference evidence="2 3" key="1">
    <citation type="submission" date="2019-09" db="EMBL/GenBank/DDBJ databases">
        <title>Whole genome shotgun sequencing (WGS) of Ellagibacter isourolithinifaciens DSM 104140(T) and Adlercreutzia muris DSM 29508(T).</title>
        <authorList>
            <person name="Stoll D.A."/>
            <person name="Danylec N."/>
            <person name="Huch M."/>
        </authorList>
    </citation>
    <scope>NUCLEOTIDE SEQUENCE [LARGE SCALE GENOMIC DNA]</scope>
    <source>
        <strain evidence="2 3">DSM 104140</strain>
    </source>
</reference>
<evidence type="ECO:0000313" key="2">
    <source>
        <dbReference type="EMBL" id="KAB1641795.1"/>
    </source>
</evidence>
<dbReference type="InterPro" id="IPR009476">
    <property type="entry name" value="DUF1097"/>
</dbReference>
<feature type="transmembrane region" description="Helical" evidence="1">
    <location>
        <begin position="121"/>
        <end position="140"/>
    </location>
</feature>
<dbReference type="OrthoDB" id="9938160at2"/>
<feature type="transmembrane region" description="Helical" evidence="1">
    <location>
        <begin position="34"/>
        <end position="53"/>
    </location>
</feature>
<dbReference type="EMBL" id="WAJR01000004">
    <property type="protein sequence ID" value="KAB1641795.1"/>
    <property type="molecule type" value="Genomic_DNA"/>
</dbReference>
<feature type="transmembrane region" description="Helical" evidence="1">
    <location>
        <begin position="92"/>
        <end position="109"/>
    </location>
</feature>
<keyword evidence="1" id="KW-1133">Transmembrane helix</keyword>
<keyword evidence="3" id="KW-1185">Reference proteome</keyword>
<gene>
    <name evidence="2" type="ORF">F8C90_02975</name>
</gene>
<comment type="caution">
    <text evidence="2">The sequence shown here is derived from an EMBL/GenBank/DDBJ whole genome shotgun (WGS) entry which is preliminary data.</text>
</comment>
<dbReference type="GeneID" id="98657365"/>
<keyword evidence="1" id="KW-0472">Membrane</keyword>
<dbReference type="AlphaFoldDB" id="A0A6N6NNA4"/>
<organism evidence="2 3">
    <name type="scientific">Ellagibacter isourolithinifaciens</name>
    <dbReference type="NCBI Taxonomy" id="2137581"/>
    <lineage>
        <taxon>Bacteria</taxon>
        <taxon>Bacillati</taxon>
        <taxon>Actinomycetota</taxon>
        <taxon>Coriobacteriia</taxon>
        <taxon>Eggerthellales</taxon>
        <taxon>Eggerthellaceae</taxon>
        <taxon>Ellagibacter</taxon>
    </lineage>
</organism>
<dbReference type="RefSeq" id="WP_158048962.1">
    <property type="nucleotide sequence ID" value="NZ_WAJR01000004.1"/>
</dbReference>
<protein>
    <submittedName>
        <fullName evidence="2">DUF1097 domain-containing protein</fullName>
    </submittedName>
</protein>
<proteinExistence type="predicted"/>
<keyword evidence="1" id="KW-0812">Transmembrane</keyword>
<name>A0A6N6NNA4_9ACTN</name>
<feature type="transmembrane region" description="Helical" evidence="1">
    <location>
        <begin position="7"/>
        <end position="28"/>
    </location>
</feature>
<accession>A0A6N6NNA4</accession>
<dbReference type="Pfam" id="PF06496">
    <property type="entry name" value="DUF1097"/>
    <property type="match status" value="1"/>
</dbReference>
<sequence>MPPKSVLIKIALFAGIGTGLVCLVDGLMRDFTPFNKYQGMFWLTFMPLILFFMKEKQDRKYLLNMWLSFICGLAWGLVAIGAIAALSPAGPVILDIIIDFLICAAIVFVHKGLFNRTPLNAVACVFLGFAETLGCLQTSFPIAGELLPPMSLNGIDMLVIFTWGALVTFALSWVSDALIGKFVMGKHSSPEGASAQGPSTERGE</sequence>
<feature type="transmembrane region" description="Helical" evidence="1">
    <location>
        <begin position="65"/>
        <end position="86"/>
    </location>
</feature>